<evidence type="ECO:0000313" key="3">
    <source>
        <dbReference type="EMBL" id="QNL93263.1"/>
    </source>
</evidence>
<dbReference type="Pfam" id="PF03713">
    <property type="entry name" value="DUF305"/>
    <property type="match status" value="1"/>
</dbReference>
<evidence type="ECO:0000313" key="4">
    <source>
        <dbReference type="Proteomes" id="UP000515871"/>
    </source>
</evidence>
<dbReference type="InterPro" id="IPR012347">
    <property type="entry name" value="Ferritin-like"/>
</dbReference>
<dbReference type="PANTHER" id="PTHR36933">
    <property type="entry name" value="SLL0788 PROTEIN"/>
    <property type="match status" value="1"/>
</dbReference>
<feature type="domain" description="DUF305" evidence="2">
    <location>
        <begin position="67"/>
        <end position="212"/>
    </location>
</feature>
<proteinExistence type="predicted"/>
<evidence type="ECO:0000259" key="2">
    <source>
        <dbReference type="Pfam" id="PF03713"/>
    </source>
</evidence>
<dbReference type="Proteomes" id="UP000515871">
    <property type="component" value="Chromosome"/>
</dbReference>
<dbReference type="Gene3D" id="1.20.1260.10">
    <property type="match status" value="1"/>
</dbReference>
<feature type="signal peptide" evidence="1">
    <location>
        <begin position="1"/>
        <end position="18"/>
    </location>
</feature>
<keyword evidence="4" id="KW-1185">Reference proteome</keyword>
<reference evidence="3 4" key="1">
    <citation type="submission" date="2020-08" db="EMBL/GenBank/DDBJ databases">
        <title>Novel species in genus Aeromicrobium.</title>
        <authorList>
            <person name="Zhang G."/>
        </authorList>
    </citation>
    <scope>NUCLEOTIDE SEQUENCE [LARGE SCALE GENOMIC DNA]</scope>
    <source>
        <strain evidence="4">zg-629</strain>
    </source>
</reference>
<name>A0ABX6SPG9_9ACTN</name>
<dbReference type="PANTHER" id="PTHR36933:SF1">
    <property type="entry name" value="SLL0788 PROTEIN"/>
    <property type="match status" value="1"/>
</dbReference>
<keyword evidence="1" id="KW-0732">Signal</keyword>
<dbReference type="InterPro" id="IPR005183">
    <property type="entry name" value="DUF305_CopM-like"/>
</dbReference>
<dbReference type="RefSeq" id="WP_187411394.1">
    <property type="nucleotide sequence ID" value="NZ_CP060587.1"/>
</dbReference>
<evidence type="ECO:0000256" key="1">
    <source>
        <dbReference type="SAM" id="SignalP"/>
    </source>
</evidence>
<gene>
    <name evidence="3" type="ORF">H9L21_08950</name>
</gene>
<dbReference type="EMBL" id="CP060587">
    <property type="protein sequence ID" value="QNL93263.1"/>
    <property type="molecule type" value="Genomic_DNA"/>
</dbReference>
<accession>A0ABX6SPG9</accession>
<organism evidence="3 4">
    <name type="scientific">Aeromicrobium senzhongii</name>
    <dbReference type="NCBI Taxonomy" id="2663859"/>
    <lineage>
        <taxon>Bacteria</taxon>
        <taxon>Bacillati</taxon>
        <taxon>Actinomycetota</taxon>
        <taxon>Actinomycetes</taxon>
        <taxon>Propionibacteriales</taxon>
        <taxon>Nocardioidaceae</taxon>
        <taxon>Aeromicrobium</taxon>
    </lineage>
</organism>
<dbReference type="PROSITE" id="PS51257">
    <property type="entry name" value="PROKAR_LIPOPROTEIN"/>
    <property type="match status" value="1"/>
</dbReference>
<sequence>MNVVLRPVALALAALALAGCGTRPQQVSLGGTKAADTAEQRGTVERPWGTVKTFPRLQKAEPPSAADVTFTRDMIMHHRQAVELSENVRTHRGLDARVGSAARFIIQDQKNEITTMRAWLQAWQDSAGTESHDHGADAMPGMLAQARVDELATLDRPAAEVAFLVAMIEHHEGAITMSQDYLPEQTNAFVRSTATHIIGEQTTEIAYMRNLLDERCGPKGPSTCPRD</sequence>
<feature type="chain" id="PRO_5045383585" evidence="1">
    <location>
        <begin position="19"/>
        <end position="227"/>
    </location>
</feature>
<protein>
    <submittedName>
        <fullName evidence="3">DUF305 domain-containing protein</fullName>
    </submittedName>
</protein>